<keyword evidence="1" id="KW-0677">Repeat</keyword>
<dbReference type="PANTHER" id="PTHR13833:SF71">
    <property type="entry name" value="NHL DOMAIN-CONTAINING PROTEIN"/>
    <property type="match status" value="1"/>
</dbReference>
<dbReference type="CDD" id="cd09083">
    <property type="entry name" value="EEP-1"/>
    <property type="match status" value="1"/>
</dbReference>
<evidence type="ECO:0000313" key="7">
    <source>
        <dbReference type="Proteomes" id="UP000078486"/>
    </source>
</evidence>
<evidence type="ECO:0000256" key="1">
    <source>
        <dbReference type="ARBA" id="ARBA00022737"/>
    </source>
</evidence>
<dbReference type="SUPFAM" id="SSF101898">
    <property type="entry name" value="NHL repeat"/>
    <property type="match status" value="1"/>
</dbReference>
<feature type="compositionally biased region" description="Low complexity" evidence="3">
    <location>
        <begin position="645"/>
        <end position="659"/>
    </location>
</feature>
<feature type="domain" description="Endonuclease/exonuclease/phosphatase" evidence="4">
    <location>
        <begin position="37"/>
        <end position="284"/>
    </location>
</feature>
<comment type="caution">
    <text evidence="6">The sequence shown here is derived from an EMBL/GenBank/DDBJ whole genome shotgun (WGS) entry which is preliminary data.</text>
</comment>
<dbReference type="Proteomes" id="UP000078486">
    <property type="component" value="Unassembled WGS sequence"/>
</dbReference>
<organism evidence="6 7">
    <name type="scientific">Termitidicoccus mucosus</name>
    <dbReference type="NCBI Taxonomy" id="1184151"/>
    <lineage>
        <taxon>Bacteria</taxon>
        <taxon>Pseudomonadati</taxon>
        <taxon>Verrucomicrobiota</taxon>
        <taxon>Opitutia</taxon>
        <taxon>Opitutales</taxon>
        <taxon>Opitutaceae</taxon>
        <taxon>Termitidicoccus</taxon>
    </lineage>
</organism>
<dbReference type="InterPro" id="IPR011042">
    <property type="entry name" value="6-blade_b-propeller_TolB-like"/>
</dbReference>
<dbReference type="PANTHER" id="PTHR13833">
    <property type="match status" value="1"/>
</dbReference>
<dbReference type="Pfam" id="PF25021">
    <property type="entry name" value="TEN_NHL"/>
    <property type="match status" value="1"/>
</dbReference>
<keyword evidence="7" id="KW-1185">Reference proteome</keyword>
<dbReference type="Gene3D" id="2.120.10.30">
    <property type="entry name" value="TolB, C-terminal domain"/>
    <property type="match status" value="3"/>
</dbReference>
<accession>A0A178IIS1</accession>
<dbReference type="InterPro" id="IPR056822">
    <property type="entry name" value="TEN_NHL"/>
</dbReference>
<gene>
    <name evidence="6" type="ORF">AW736_10715</name>
</gene>
<dbReference type="PROSITE" id="PS51125">
    <property type="entry name" value="NHL"/>
    <property type="match status" value="1"/>
</dbReference>
<sequence>MILSCATFIAAVAGITERPAPADPNAIRVVTANLRQLLGGGSGASATEDDWEHRKDICRDVLVAQKAEICGFQECRQVQLDYFLQTMAGFAYYALKAGSQPTNPGNAILYSTDRFERLAADGFWLSETPKVPGSKSWNSDAVRFANWIQLKDKKTGRIFVVWSLHLDHVSQLARENQVGIALESAAMQEADVPQLLLGDFNAGPGNVVYGMVTGGGWIDTYVAGDGAGAPNPGRTAHDFKGLSSADGGNKIDFIFSRGKFSTIRTEIIKDFRTVDGVDRYPSDHYFVSADVIFDASGGAIPDPESYTPVSYRELGAPAGIAFNAAGDVYVADEGLQVIKKISGIGTDSAKATIFVGISGGAGFIDSADGTRALLNQPRSLVLQDGIWYVADSGNKALRVINADTMAVSLYAGAPYGGGALVDGELASARFGRPASVAIADNGTIYIADAVAHAIRRVDVSGTVSTLAGKLGFSGTADGAGQDARFNEPAGIALDQAGQSLYVADTGNHVIRRIALGANPAQVETVAGRAGLSGWADGIGGDARFSDPCGVAMGSGTLFVADTGNHIIRAINIATGAVTRIAGTPGKEPPLGMAVVKDGAGDTALFSYPSGVAVDATGNLYIADTGNGTIRYINLAEGNVVSTPLALSGSDGSSDPGSNPNPGPSGGGGGGSMSLGGMLALALLAAHRRWSARQ</sequence>
<dbReference type="EMBL" id="LRRQ01000076">
    <property type="protein sequence ID" value="OAM89792.1"/>
    <property type="molecule type" value="Genomic_DNA"/>
</dbReference>
<evidence type="ECO:0000256" key="2">
    <source>
        <dbReference type="PROSITE-ProRule" id="PRU00504"/>
    </source>
</evidence>
<dbReference type="InterPro" id="IPR036691">
    <property type="entry name" value="Endo/exonu/phosph_ase_sf"/>
</dbReference>
<dbReference type="STRING" id="1184151.AW736_10715"/>
<dbReference type="Pfam" id="PF03372">
    <property type="entry name" value="Exo_endo_phos"/>
    <property type="match status" value="1"/>
</dbReference>
<feature type="region of interest" description="Disordered" evidence="3">
    <location>
        <begin position="645"/>
        <end position="670"/>
    </location>
</feature>
<dbReference type="Gene3D" id="3.60.10.10">
    <property type="entry name" value="Endonuclease/exonuclease/phosphatase"/>
    <property type="match status" value="1"/>
</dbReference>
<feature type="repeat" description="NHL" evidence="2">
    <location>
        <begin position="605"/>
        <end position="629"/>
    </location>
</feature>
<evidence type="ECO:0000313" key="6">
    <source>
        <dbReference type="EMBL" id="OAM89792.1"/>
    </source>
</evidence>
<name>A0A178IIS1_9BACT</name>
<evidence type="ECO:0000256" key="3">
    <source>
        <dbReference type="SAM" id="MobiDB-lite"/>
    </source>
</evidence>
<feature type="domain" description="Teneurin NHL" evidence="5">
    <location>
        <begin position="426"/>
        <end position="632"/>
    </location>
</feature>
<dbReference type="InterPro" id="IPR005135">
    <property type="entry name" value="Endo/exonuclease/phosphatase"/>
</dbReference>
<protein>
    <submittedName>
        <fullName evidence="6">Uncharacterized protein</fullName>
    </submittedName>
</protein>
<dbReference type="AlphaFoldDB" id="A0A178IIS1"/>
<dbReference type="GO" id="GO:0003824">
    <property type="term" value="F:catalytic activity"/>
    <property type="evidence" value="ECO:0007669"/>
    <property type="project" value="InterPro"/>
</dbReference>
<dbReference type="SUPFAM" id="SSF56219">
    <property type="entry name" value="DNase I-like"/>
    <property type="match status" value="1"/>
</dbReference>
<dbReference type="InterPro" id="IPR001258">
    <property type="entry name" value="NHL_repeat"/>
</dbReference>
<reference evidence="6 7" key="1">
    <citation type="submission" date="2016-01" db="EMBL/GenBank/DDBJ databases">
        <title>High potential of lignocellulose degradation of a new Verrucomicrobia species.</title>
        <authorList>
            <person name="Wang Y."/>
            <person name="Shi Y."/>
            <person name="Qiu Z."/>
            <person name="Liu S."/>
            <person name="Yang H."/>
        </authorList>
    </citation>
    <scope>NUCLEOTIDE SEQUENCE [LARGE SCALE GENOMIC DNA]</scope>
    <source>
        <strain evidence="6 7">TSB47</strain>
    </source>
</reference>
<proteinExistence type="predicted"/>
<evidence type="ECO:0000259" key="4">
    <source>
        <dbReference type="Pfam" id="PF03372"/>
    </source>
</evidence>
<evidence type="ECO:0000259" key="5">
    <source>
        <dbReference type="Pfam" id="PF25021"/>
    </source>
</evidence>